<evidence type="ECO:0000313" key="1">
    <source>
        <dbReference type="EMBL" id="AXY23696.1"/>
    </source>
</evidence>
<keyword evidence="2" id="KW-1185">Reference proteome</keyword>
<dbReference type="EMBL" id="CP023036">
    <property type="protein sequence ID" value="AXY23696.1"/>
    <property type="molecule type" value="Genomic_DNA"/>
</dbReference>
<dbReference type="Proteomes" id="UP000264120">
    <property type="component" value="Chromosome"/>
</dbReference>
<name>A0A347WFQ3_9PROT</name>
<gene>
    <name evidence="1" type="ORF">CD178_02952</name>
</gene>
<dbReference type="KEGG" id="ksc:CD178_02952"/>
<reference evidence="1 2" key="1">
    <citation type="submission" date="2017-08" db="EMBL/GenBank/DDBJ databases">
        <title>Complete genome sequence of Gluconacetobacter saccharivorans CV1 isolated from Fermented Vinegar.</title>
        <authorList>
            <person name="Kim S.-Y."/>
        </authorList>
    </citation>
    <scope>NUCLEOTIDE SEQUENCE [LARGE SCALE GENOMIC DNA]</scope>
    <source>
        <strain evidence="1 2">CV1</strain>
    </source>
</reference>
<organism evidence="1 2">
    <name type="scientific">Komagataeibacter saccharivorans</name>
    <dbReference type="NCBI Taxonomy" id="265959"/>
    <lineage>
        <taxon>Bacteria</taxon>
        <taxon>Pseudomonadati</taxon>
        <taxon>Pseudomonadota</taxon>
        <taxon>Alphaproteobacteria</taxon>
        <taxon>Acetobacterales</taxon>
        <taxon>Acetobacteraceae</taxon>
        <taxon>Komagataeibacter</taxon>
    </lineage>
</organism>
<dbReference type="AlphaFoldDB" id="A0A347WFQ3"/>
<proteinExistence type="predicted"/>
<protein>
    <submittedName>
        <fullName evidence="1">Uncharacterized protein</fullName>
    </submittedName>
</protein>
<accession>A0A347WFQ3</accession>
<dbReference type="RefSeq" id="WP_118963485.1">
    <property type="nucleotide sequence ID" value="NZ_CP023036.1"/>
</dbReference>
<dbReference type="OrthoDB" id="7275461at2"/>
<evidence type="ECO:0000313" key="2">
    <source>
        <dbReference type="Proteomes" id="UP000264120"/>
    </source>
</evidence>
<sequence>MIPLHPDRWTVTVMMACIIGSILMGHPSPARAQEEQAAQSVWCSITDGNSGQLFISDPMRLPQASRMRVFAYGGRFARTVNMRYGVHYALEGNYCFAFPSPRRAAIAHADLIARMADRNFQIVTVGIF</sequence>